<dbReference type="Gene3D" id="1.10.3720.10">
    <property type="entry name" value="MetI-like"/>
    <property type="match status" value="1"/>
</dbReference>
<dbReference type="PANTHER" id="PTHR43163:SF6">
    <property type="entry name" value="DIPEPTIDE TRANSPORT SYSTEM PERMEASE PROTEIN DPPB-RELATED"/>
    <property type="match status" value="1"/>
</dbReference>
<protein>
    <recommendedName>
        <fullName evidence="12">Nickel import system permease protein NikB</fullName>
    </recommendedName>
</protein>
<feature type="transmembrane region" description="Helical" evidence="13">
    <location>
        <begin position="12"/>
        <end position="29"/>
    </location>
</feature>
<evidence type="ECO:0000256" key="3">
    <source>
        <dbReference type="ARBA" id="ARBA00022475"/>
    </source>
</evidence>
<name>Q5WLH9_SHOC1</name>
<comment type="subunit">
    <text evidence="11">The complex is composed of two ATP-binding proteins (NikD and NikE), two transmembrane proteins (NikB and NikC) and a solute-binding protein (NikA).</text>
</comment>
<dbReference type="eggNOG" id="COG0601">
    <property type="taxonomic scope" value="Bacteria"/>
</dbReference>
<dbReference type="STRING" id="66692.ABC0233"/>
<dbReference type="InterPro" id="IPR000515">
    <property type="entry name" value="MetI-like"/>
</dbReference>
<dbReference type="AlphaFoldDB" id="Q5WLH9"/>
<keyword evidence="7" id="KW-0406">Ion transport</keyword>
<evidence type="ECO:0000256" key="1">
    <source>
        <dbReference type="ARBA" id="ARBA00004651"/>
    </source>
</evidence>
<feature type="transmembrane region" description="Helical" evidence="13">
    <location>
        <begin position="175"/>
        <end position="194"/>
    </location>
</feature>
<evidence type="ECO:0000256" key="13">
    <source>
        <dbReference type="RuleBase" id="RU363032"/>
    </source>
</evidence>
<evidence type="ECO:0000256" key="5">
    <source>
        <dbReference type="ARBA" id="ARBA00022692"/>
    </source>
</evidence>
<keyword evidence="6 13" id="KW-1133">Transmembrane helix</keyword>
<dbReference type="PROSITE" id="PS50928">
    <property type="entry name" value="ABC_TM1"/>
    <property type="match status" value="1"/>
</dbReference>
<organism evidence="15 16">
    <name type="scientific">Shouchella clausii (strain KSM-K16)</name>
    <name type="common">Alkalihalobacillus clausii</name>
    <dbReference type="NCBI Taxonomy" id="66692"/>
    <lineage>
        <taxon>Bacteria</taxon>
        <taxon>Bacillati</taxon>
        <taxon>Bacillota</taxon>
        <taxon>Bacilli</taxon>
        <taxon>Bacillales</taxon>
        <taxon>Bacillaceae</taxon>
        <taxon>Shouchella</taxon>
    </lineage>
</organism>
<dbReference type="InterPro" id="IPR045621">
    <property type="entry name" value="BPD_transp_1_N"/>
</dbReference>
<comment type="similarity">
    <text evidence="10">Belongs to the binding-protein-dependent transport system permease family. OppBC subfamily.</text>
</comment>
<dbReference type="SUPFAM" id="SSF161098">
    <property type="entry name" value="MetI-like"/>
    <property type="match status" value="1"/>
</dbReference>
<gene>
    <name evidence="15" type="ordered locus">ABC0233</name>
</gene>
<evidence type="ECO:0000256" key="7">
    <source>
        <dbReference type="ARBA" id="ARBA00023065"/>
    </source>
</evidence>
<keyword evidence="2 13" id="KW-0813">Transport</keyword>
<dbReference type="GO" id="GO:0005886">
    <property type="term" value="C:plasma membrane"/>
    <property type="evidence" value="ECO:0007669"/>
    <property type="project" value="UniProtKB-SubCell"/>
</dbReference>
<keyword evidence="4" id="KW-0533">Nickel</keyword>
<dbReference type="NCBIfam" id="NF045470">
    <property type="entry name" value="Opp2B"/>
    <property type="match status" value="1"/>
</dbReference>
<feature type="transmembrane region" description="Helical" evidence="13">
    <location>
        <begin position="275"/>
        <end position="301"/>
    </location>
</feature>
<evidence type="ECO:0000256" key="12">
    <source>
        <dbReference type="ARBA" id="ARBA00044774"/>
    </source>
</evidence>
<reference evidence="15 16" key="3">
    <citation type="journal article" date="1997" name="Protein Eng.">
        <title>High-resolution crystal structure of M-protease: phylogeny aided analysis of the high-alkaline adaptation mechanism.</title>
        <authorList>
            <person name="Shirai T."/>
            <person name="Suzuki A."/>
            <person name="Yamane T."/>
            <person name="Ashida T."/>
            <person name="Kobayashi T."/>
            <person name="Ito S."/>
        </authorList>
    </citation>
    <scope>NUCLEOTIDE SEQUENCE [LARGE SCALE GENOMIC DNA]</scope>
    <source>
        <strain evidence="15 16">KSM-K16</strain>
    </source>
</reference>
<keyword evidence="3" id="KW-1003">Cell membrane</keyword>
<dbReference type="OrthoDB" id="9773683at2"/>
<feature type="transmembrane region" description="Helical" evidence="13">
    <location>
        <begin position="101"/>
        <end position="124"/>
    </location>
</feature>
<sequence>MIRIVRRLLELMIFILILSFVSFIIMKLAPGDAIRELLSADDVALEQETIEGHREEMGLNRPLLEQYEDWLSGLIRFDLGQSFMTQRPVTEELLTRIPATLLLTGTSILIMLLLAIPLGILSTVSSYRTINRFSRVFAVIGTSMPGFWLGILLIEFFSVRLSWLPSMGIGTPQHLILPSLTLGVTMAAVYVRMVRSSMSTSMEKDFVLGAKARGVAPWRVTLNHGFRNALSPLLGMFGVTVGSLLGGTVVVEVLFSYPGLGKLSIDAIQNRDYPIIQGYMVVVALMITFFNLMIDAIQWWLQPEIRLRGRKR</sequence>
<evidence type="ECO:0000313" key="15">
    <source>
        <dbReference type="EMBL" id="BAD62776.1"/>
    </source>
</evidence>
<feature type="domain" description="ABC transmembrane type-1" evidence="14">
    <location>
        <begin position="97"/>
        <end position="298"/>
    </location>
</feature>
<dbReference type="GO" id="GO:0015099">
    <property type="term" value="F:nickel cation transmembrane transporter activity"/>
    <property type="evidence" value="ECO:0007669"/>
    <property type="project" value="InterPro"/>
</dbReference>
<evidence type="ECO:0000256" key="9">
    <source>
        <dbReference type="ARBA" id="ARBA00023136"/>
    </source>
</evidence>
<evidence type="ECO:0000256" key="6">
    <source>
        <dbReference type="ARBA" id="ARBA00022989"/>
    </source>
</evidence>
<dbReference type="KEGG" id="bcl:ABC0233"/>
<dbReference type="Proteomes" id="UP000001168">
    <property type="component" value="Chromosome"/>
</dbReference>
<keyword evidence="8" id="KW-0921">Nickel transport</keyword>
<evidence type="ECO:0000256" key="8">
    <source>
        <dbReference type="ARBA" id="ARBA00023112"/>
    </source>
</evidence>
<dbReference type="HOGENOM" id="CLU_036879_0_2_9"/>
<evidence type="ECO:0000313" key="16">
    <source>
        <dbReference type="Proteomes" id="UP000001168"/>
    </source>
</evidence>
<keyword evidence="16" id="KW-1185">Reference proteome</keyword>
<evidence type="ECO:0000256" key="10">
    <source>
        <dbReference type="ARBA" id="ARBA00024202"/>
    </source>
</evidence>
<dbReference type="PANTHER" id="PTHR43163">
    <property type="entry name" value="DIPEPTIDE TRANSPORT SYSTEM PERMEASE PROTEIN DPPB-RELATED"/>
    <property type="match status" value="1"/>
</dbReference>
<dbReference type="Pfam" id="PF00528">
    <property type="entry name" value="BPD_transp_1"/>
    <property type="match status" value="1"/>
</dbReference>
<dbReference type="InterPro" id="IPR050045">
    <property type="entry name" value="Opp2B"/>
</dbReference>
<evidence type="ECO:0000256" key="4">
    <source>
        <dbReference type="ARBA" id="ARBA00022596"/>
    </source>
</evidence>
<evidence type="ECO:0000256" key="2">
    <source>
        <dbReference type="ARBA" id="ARBA00022448"/>
    </source>
</evidence>
<feature type="transmembrane region" description="Helical" evidence="13">
    <location>
        <begin position="233"/>
        <end position="255"/>
    </location>
</feature>
<keyword evidence="5 13" id="KW-0812">Transmembrane</keyword>
<reference evidence="15 16" key="2">
    <citation type="journal article" date="1995" name="Appl. Microbiol. Biotechnol.">
        <title>Purification and properties of an alkaline protease from alkalophilic Bacillus sp. KSM-K16.</title>
        <authorList>
            <person name="Kobayashi T."/>
            <person name="Hakamada Y."/>
            <person name="Adachi S."/>
            <person name="Hitomi J."/>
            <person name="Yoshimatsu T."/>
            <person name="Koike K."/>
            <person name="Kawai S."/>
            <person name="Ito S."/>
        </authorList>
    </citation>
    <scope>NUCLEOTIDE SEQUENCE [LARGE SCALE GENOMIC DNA]</scope>
    <source>
        <strain evidence="15 16">KSM-K16</strain>
    </source>
</reference>
<dbReference type="RefSeq" id="WP_011245096.1">
    <property type="nucleotide sequence ID" value="NC_006582.1"/>
</dbReference>
<comment type="subcellular location">
    <subcellularLocation>
        <location evidence="1 13">Cell membrane</location>
        <topology evidence="1 13">Multi-pass membrane protein</topology>
    </subcellularLocation>
</comment>
<dbReference type="InterPro" id="IPR035906">
    <property type="entry name" value="MetI-like_sf"/>
</dbReference>
<keyword evidence="9 13" id="KW-0472">Membrane</keyword>
<reference evidence="16" key="4">
    <citation type="submission" date="2003-10" db="EMBL/GenBank/DDBJ databases">
        <title>The complete genome sequence of the alkaliphilic Bacillus clausii KSM-K16.</title>
        <authorList>
            <person name="Takaki Y."/>
            <person name="Kageyama Y."/>
            <person name="Shimamura S."/>
            <person name="Suzuki H."/>
            <person name="Nishi S."/>
            <person name="Hatada Y."/>
            <person name="Kawai S."/>
            <person name="Ito S."/>
            <person name="Horikoshi K."/>
        </authorList>
    </citation>
    <scope>NUCLEOTIDE SEQUENCE [LARGE SCALE GENOMIC DNA]</scope>
    <source>
        <strain evidence="16">KSM-K16</strain>
    </source>
</reference>
<evidence type="ECO:0000256" key="11">
    <source>
        <dbReference type="ARBA" id="ARBA00038669"/>
    </source>
</evidence>
<dbReference type="EMBL" id="AP006627">
    <property type="protein sequence ID" value="BAD62776.1"/>
    <property type="molecule type" value="Genomic_DNA"/>
</dbReference>
<accession>Q5WLH9</accession>
<reference evidence="15 16" key="1">
    <citation type="journal article" date="1994" name="J. Ferment. Bioeng.">
        <title>Molecular cloning and nucleotide sequence of the gene for an alkaline protease from the alkalophilic Bacillus sp. KSM-K16.</title>
        <authorList>
            <person name="Hakamada Y."/>
            <person name="Kobayashi T."/>
            <person name="Hitomi J."/>
            <person name="Kawai S."/>
            <person name="Ito S."/>
        </authorList>
    </citation>
    <scope>NUCLEOTIDE SEQUENCE [LARGE SCALE GENOMIC DNA]</scope>
    <source>
        <strain evidence="15 16">KSM-K16</strain>
    </source>
</reference>
<dbReference type="CDD" id="cd06261">
    <property type="entry name" value="TM_PBP2"/>
    <property type="match status" value="1"/>
</dbReference>
<proteinExistence type="inferred from homology"/>
<reference evidence="15 16" key="5">
    <citation type="journal article" date="2007" name="Extremophiles">
        <title>Intragenomic diversity of the V1 regions of 16S rRNA genes in high-alkaline protease-producing Bacillus clausii spp.</title>
        <authorList>
            <person name="Kageyama Y."/>
            <person name="Takaki Y."/>
            <person name="Shimamura S."/>
            <person name="Nishi S."/>
            <person name="Nogi Y."/>
            <person name="Uchimura K."/>
            <person name="Kobayashi T."/>
            <person name="Hitomi J."/>
            <person name="Ozaki K."/>
            <person name="Kawai S."/>
            <person name="Ito S."/>
            <person name="Horikoshi K."/>
        </authorList>
    </citation>
    <scope>NUCLEOTIDE SEQUENCE [LARGE SCALE GENOMIC DNA]</scope>
    <source>
        <strain evidence="15 16">KSM-K16</strain>
    </source>
</reference>
<evidence type="ECO:0000259" key="14">
    <source>
        <dbReference type="PROSITE" id="PS50928"/>
    </source>
</evidence>
<dbReference type="Pfam" id="PF19300">
    <property type="entry name" value="BPD_transp_1_N"/>
    <property type="match status" value="1"/>
</dbReference>
<feature type="transmembrane region" description="Helical" evidence="13">
    <location>
        <begin position="136"/>
        <end position="163"/>
    </location>
</feature>